<dbReference type="InterPro" id="IPR036770">
    <property type="entry name" value="Ankyrin_rpt-contain_sf"/>
</dbReference>
<dbReference type="InterPro" id="IPR002110">
    <property type="entry name" value="Ankyrin_rpt"/>
</dbReference>
<gene>
    <name evidence="3" type="ORF">Catovirus_1_183</name>
</gene>
<accession>A0A1V0S8V5</accession>
<organism evidence="3">
    <name type="scientific">Catovirus CTV1</name>
    <dbReference type="NCBI Taxonomy" id="1977631"/>
    <lineage>
        <taxon>Viruses</taxon>
        <taxon>Varidnaviria</taxon>
        <taxon>Bamfordvirae</taxon>
        <taxon>Nucleocytoviricota</taxon>
        <taxon>Megaviricetes</taxon>
        <taxon>Imitervirales</taxon>
        <taxon>Mimiviridae</taxon>
        <taxon>Klosneuvirinae</taxon>
        <taxon>Catovirus</taxon>
    </lineage>
</organism>
<keyword evidence="1" id="KW-0677">Repeat</keyword>
<dbReference type="Pfam" id="PF12796">
    <property type="entry name" value="Ank_2"/>
    <property type="match status" value="2"/>
</dbReference>
<dbReference type="Gene3D" id="1.25.40.20">
    <property type="entry name" value="Ankyrin repeat-containing domain"/>
    <property type="match status" value="1"/>
</dbReference>
<reference evidence="3" key="1">
    <citation type="journal article" date="2017" name="Science">
        <title>Giant viruses with an expanded complement of translation system components.</title>
        <authorList>
            <person name="Schulz F."/>
            <person name="Yutin N."/>
            <person name="Ivanova N.N."/>
            <person name="Ortega D.R."/>
            <person name="Lee T.K."/>
            <person name="Vierheilig J."/>
            <person name="Daims H."/>
            <person name="Horn M."/>
            <person name="Wagner M."/>
            <person name="Jensen G.J."/>
            <person name="Kyrpides N.C."/>
            <person name="Koonin E.V."/>
            <person name="Woyke T."/>
        </authorList>
    </citation>
    <scope>NUCLEOTIDE SEQUENCE</scope>
    <source>
        <strain evidence="3">CTV1</strain>
    </source>
</reference>
<dbReference type="SUPFAM" id="SSF48403">
    <property type="entry name" value="Ankyrin repeat"/>
    <property type="match status" value="1"/>
</dbReference>
<keyword evidence="2" id="KW-0040">ANK repeat</keyword>
<dbReference type="SMART" id="SM00248">
    <property type="entry name" value="ANK"/>
    <property type="match status" value="5"/>
</dbReference>
<proteinExistence type="predicted"/>
<dbReference type="EMBL" id="KY684083">
    <property type="protein sequence ID" value="ARF08133.1"/>
    <property type="molecule type" value="Genomic_DNA"/>
</dbReference>
<dbReference type="PANTHER" id="PTHR24188:SF29">
    <property type="entry name" value="GH09064P"/>
    <property type="match status" value="1"/>
</dbReference>
<sequence length="295" mass="33442">MENIAMLSELEIIDLISHTELNSVDKNCAIKIACEKGYLELVKILTAVGADLETDYGYPIKIASKNGHLEIIKFIVSNKKSAYMETAIKNAIVNRHYEITQFLLEMCPNDLSYYNDAIIIMAKCGDLEFVKLLESKMPQTIDYNTLLYYGSTKGSLNIVKYALSKGANVNYNDDAAVFFASRYDHLDVVKFLVSKGAKIKPETIMVASAKLHIEVTLYFIEIGMNVKFICEKTSNVIAQALLEKGDFDKAYELVLRFKCLNDDITKRLQKIQNNRNNFVKNILRFLSDTIIIAKK</sequence>
<dbReference type="PROSITE" id="PS50088">
    <property type="entry name" value="ANK_REPEAT"/>
    <property type="match status" value="1"/>
</dbReference>
<dbReference type="PANTHER" id="PTHR24188">
    <property type="entry name" value="ANKYRIN REPEAT PROTEIN"/>
    <property type="match status" value="1"/>
</dbReference>
<evidence type="ECO:0000256" key="2">
    <source>
        <dbReference type="ARBA" id="ARBA00023043"/>
    </source>
</evidence>
<evidence type="ECO:0000313" key="3">
    <source>
        <dbReference type="EMBL" id="ARF08133.1"/>
    </source>
</evidence>
<protein>
    <submittedName>
        <fullName evidence="3">Ankyrin repeat protein</fullName>
    </submittedName>
</protein>
<evidence type="ECO:0000256" key="1">
    <source>
        <dbReference type="ARBA" id="ARBA00022737"/>
    </source>
</evidence>
<name>A0A1V0S8V5_9VIRU</name>